<evidence type="ECO:0000313" key="3">
    <source>
        <dbReference type="Proteomes" id="UP000196536"/>
    </source>
</evidence>
<dbReference type="GO" id="GO:0016020">
    <property type="term" value="C:membrane"/>
    <property type="evidence" value="ECO:0007669"/>
    <property type="project" value="InterPro"/>
</dbReference>
<evidence type="ECO:0000256" key="1">
    <source>
        <dbReference type="SAM" id="Phobius"/>
    </source>
</evidence>
<feature type="transmembrane region" description="Helical" evidence="1">
    <location>
        <begin position="63"/>
        <end position="82"/>
    </location>
</feature>
<proteinExistence type="predicted"/>
<dbReference type="Proteomes" id="UP000196536">
    <property type="component" value="Unassembled WGS sequence"/>
</dbReference>
<evidence type="ECO:0008006" key="4">
    <source>
        <dbReference type="Google" id="ProtNLM"/>
    </source>
</evidence>
<dbReference type="Pfam" id="PF02325">
    <property type="entry name" value="CCB3_YggT"/>
    <property type="match status" value="1"/>
</dbReference>
<dbReference type="RefSeq" id="WP_087618985.1">
    <property type="nucleotide sequence ID" value="NZ_JAKVJF010000001.1"/>
</dbReference>
<dbReference type="EMBL" id="NEXX01000001">
    <property type="protein sequence ID" value="OUY08345.1"/>
    <property type="molecule type" value="Genomic_DNA"/>
</dbReference>
<reference evidence="2 3" key="1">
    <citation type="submission" date="2017-05" db="EMBL/GenBank/DDBJ databases">
        <title>Acinetobacter populi ANC 5415 (= PBJ7), whole genome shotgun sequencing project.</title>
        <authorList>
            <person name="Nemec A."/>
            <person name="Radolfova-Krizova L."/>
        </authorList>
    </citation>
    <scope>NUCLEOTIDE SEQUENCE [LARGE SCALE GENOMIC DNA]</scope>
    <source>
        <strain evidence="2 3">PBJ7</strain>
    </source>
</reference>
<keyword evidence="1" id="KW-1133">Transmembrane helix</keyword>
<protein>
    <recommendedName>
        <fullName evidence="4">YggT family protein</fullName>
    </recommendedName>
</protein>
<dbReference type="InterPro" id="IPR003425">
    <property type="entry name" value="CCB3/YggT"/>
</dbReference>
<feature type="transmembrane region" description="Helical" evidence="1">
    <location>
        <begin position="175"/>
        <end position="199"/>
    </location>
</feature>
<sequence>MSSTLALIFNVIINVAILLVFLRFLMQLAAINFFNPVVQSTVKATKVVDILNRSLPVVAKGRVNLAAIILLIILYLLKVWGLSHLDIGINIFDVHYKNLAAGIDSLLLGTLMAVTDGVITFCRYLIFAAIIMSWVVMFTQNRGPYAEAIQDLAEPLFAPFRKIMPNMGMIDLSPLFAILALLIIDIVMANVSLSVMSGFR</sequence>
<accession>A0A1Z9Z1M0</accession>
<keyword evidence="1" id="KW-0812">Transmembrane</keyword>
<gene>
    <name evidence="2" type="ORF">CAP51_01605</name>
</gene>
<keyword evidence="3" id="KW-1185">Reference proteome</keyword>
<feature type="transmembrane region" description="Helical" evidence="1">
    <location>
        <begin position="6"/>
        <end position="25"/>
    </location>
</feature>
<comment type="caution">
    <text evidence="2">The sequence shown here is derived from an EMBL/GenBank/DDBJ whole genome shotgun (WGS) entry which is preliminary data.</text>
</comment>
<dbReference type="AlphaFoldDB" id="A0A1Z9Z1M0"/>
<organism evidence="2 3">
    <name type="scientific">Acinetobacter populi</name>
    <dbReference type="NCBI Taxonomy" id="1582270"/>
    <lineage>
        <taxon>Bacteria</taxon>
        <taxon>Pseudomonadati</taxon>
        <taxon>Pseudomonadota</taxon>
        <taxon>Gammaproteobacteria</taxon>
        <taxon>Moraxellales</taxon>
        <taxon>Moraxellaceae</taxon>
        <taxon>Acinetobacter</taxon>
    </lineage>
</organism>
<evidence type="ECO:0000313" key="2">
    <source>
        <dbReference type="EMBL" id="OUY08345.1"/>
    </source>
</evidence>
<dbReference type="OrthoDB" id="9806665at2"/>
<name>A0A1Z9Z1M0_9GAMM</name>
<keyword evidence="1" id="KW-0472">Membrane</keyword>